<feature type="non-terminal residue" evidence="4">
    <location>
        <position position="1"/>
    </location>
</feature>
<organism evidence="4">
    <name type="scientific">Clastoptera arizonana</name>
    <name type="common">Arizona spittle bug</name>
    <dbReference type="NCBI Taxonomy" id="38151"/>
    <lineage>
        <taxon>Eukaryota</taxon>
        <taxon>Metazoa</taxon>
        <taxon>Ecdysozoa</taxon>
        <taxon>Arthropoda</taxon>
        <taxon>Hexapoda</taxon>
        <taxon>Insecta</taxon>
        <taxon>Pterygota</taxon>
        <taxon>Neoptera</taxon>
        <taxon>Paraneoptera</taxon>
        <taxon>Hemiptera</taxon>
        <taxon>Auchenorrhyncha</taxon>
        <taxon>Cercopoidea</taxon>
        <taxon>Clastopteridae</taxon>
        <taxon>Clastoptera</taxon>
    </lineage>
</organism>
<protein>
    <recommendedName>
        <fullName evidence="5">Haemolymph juvenile hormone binding protein</fullName>
    </recommendedName>
</protein>
<dbReference type="EMBL" id="GEDC01018554">
    <property type="protein sequence ID" value="JAS18744.1"/>
    <property type="molecule type" value="Transcribed_RNA"/>
</dbReference>
<keyword evidence="2" id="KW-0090">Biological rhythms</keyword>
<evidence type="ECO:0000313" key="4">
    <source>
        <dbReference type="EMBL" id="JAS18744.1"/>
    </source>
</evidence>
<sequence>IMRTSVVAVALCLGYLATITVAALKLPSYIKPCSRKDPNLNACALKNGVDALPKLMNGDAKYGIPLLDPLTIDRIVVGDKPNATIGLTFTCEKCKFYGLKTAQLTAIRVDLKKRHVEVELKVRKLMVIGKYSASGKVLILPITGKGDANVTLSDGKVLYKVDFDLFKKKDNKEYIKLKKPHLNFNINGLRIKLTNLFNGDKNLGDSMNSFLNENWREVVKTFGPAVQEVLAETVTLIINRIAEKVPYDEIFLK</sequence>
<evidence type="ECO:0008006" key="5">
    <source>
        <dbReference type="Google" id="ProtNLM"/>
    </source>
</evidence>
<name>A0A1B6CZC9_9HEMI</name>
<reference evidence="4" key="1">
    <citation type="submission" date="2015-12" db="EMBL/GenBank/DDBJ databases">
        <title>De novo transcriptome assembly of four potential Pierce s Disease insect vectors from Arizona vineyards.</title>
        <authorList>
            <person name="Tassone E.E."/>
        </authorList>
    </citation>
    <scope>NUCLEOTIDE SEQUENCE</scope>
</reference>
<dbReference type="Pfam" id="PF06585">
    <property type="entry name" value="JHBP"/>
    <property type="match status" value="1"/>
</dbReference>
<dbReference type="GO" id="GO:0005615">
    <property type="term" value="C:extracellular space"/>
    <property type="evidence" value="ECO:0007669"/>
    <property type="project" value="TreeGrafter"/>
</dbReference>
<dbReference type="PANTHER" id="PTHR11008:SF32">
    <property type="entry name" value="CIRCADIAN CLOCK-CONTROLLED PROTEIN DAYWAKE-RELATED"/>
    <property type="match status" value="1"/>
</dbReference>
<keyword evidence="1" id="KW-0732">Signal</keyword>
<evidence type="ECO:0000256" key="3">
    <source>
        <dbReference type="ARBA" id="ARBA00060902"/>
    </source>
</evidence>
<accession>A0A1B6CZC9</accession>
<proteinExistence type="inferred from homology"/>
<dbReference type="PANTHER" id="PTHR11008">
    <property type="entry name" value="PROTEIN TAKEOUT-LIKE PROTEIN"/>
    <property type="match status" value="1"/>
</dbReference>
<gene>
    <name evidence="4" type="ORF">g.45747</name>
</gene>
<dbReference type="AlphaFoldDB" id="A0A1B6CZC9"/>
<evidence type="ECO:0000256" key="2">
    <source>
        <dbReference type="ARBA" id="ARBA00023108"/>
    </source>
</evidence>
<dbReference type="InterPro" id="IPR038606">
    <property type="entry name" value="To_sf"/>
</dbReference>
<dbReference type="InterPro" id="IPR010562">
    <property type="entry name" value="Haemolymph_juvenile_hormone-bd"/>
</dbReference>
<evidence type="ECO:0000256" key="1">
    <source>
        <dbReference type="ARBA" id="ARBA00022729"/>
    </source>
</evidence>
<comment type="similarity">
    <text evidence="3">Belongs to the TO family.</text>
</comment>
<dbReference type="Gene3D" id="3.15.10.30">
    <property type="entry name" value="Haemolymph juvenile hormone binding protein"/>
    <property type="match status" value="1"/>
</dbReference>
<dbReference type="GO" id="GO:0007623">
    <property type="term" value="P:circadian rhythm"/>
    <property type="evidence" value="ECO:0007669"/>
    <property type="project" value="UniProtKB-ARBA"/>
</dbReference>
<dbReference type="SMART" id="SM00700">
    <property type="entry name" value="JHBP"/>
    <property type="match status" value="1"/>
</dbReference>
<dbReference type="FunFam" id="3.15.10.30:FF:000001">
    <property type="entry name" value="Takeout-like protein 1"/>
    <property type="match status" value="1"/>
</dbReference>